<sequence length="305" mass="35402">VLTRIISPTPGGHVFQQTGTIFELILDIIKTKRLTKRYDDWKNIEKCPASWRPCFLTNRNYFRIHKTINVVSRVFTSHIGKNAPPHCGHVFQATGTIFEHFQDIKVLTRFYYSKNAPPPGGNVFQPTNTFFDLFQYIIGTNLLTKFHEDKTIHVASRVLTRENAPPPDGHVFQQTRTIFELIQDVIGTYVLTKFHENQTINLASMKKMPRPMAAIFLNKLEPFRQRPNRKNLRTKKIAPPPGGHVCQQTGRIVELVQEIIGTNLLTKFHDYRTINMASRVLTRQILTPHYRKRTITKAHHELKKR</sequence>
<reference evidence="1" key="2">
    <citation type="submission" date="2020-11" db="EMBL/GenBank/DDBJ databases">
        <authorList>
            <person name="McCartney M.A."/>
            <person name="Auch B."/>
            <person name="Kono T."/>
            <person name="Mallez S."/>
            <person name="Becker A."/>
            <person name="Gohl D.M."/>
            <person name="Silverstein K.A.T."/>
            <person name="Koren S."/>
            <person name="Bechman K.B."/>
            <person name="Herman A."/>
            <person name="Abrahante J.E."/>
            <person name="Garbe J."/>
        </authorList>
    </citation>
    <scope>NUCLEOTIDE SEQUENCE</scope>
    <source>
        <strain evidence="1">Duluth1</strain>
        <tissue evidence="1">Whole animal</tissue>
    </source>
</reference>
<dbReference type="AlphaFoldDB" id="A0A9D4MRH5"/>
<gene>
    <name evidence="1" type="ORF">DPMN_004543</name>
</gene>
<name>A0A9D4MRH5_DREPO</name>
<protein>
    <submittedName>
        <fullName evidence="1">Uncharacterized protein</fullName>
    </submittedName>
</protein>
<evidence type="ECO:0000313" key="2">
    <source>
        <dbReference type="Proteomes" id="UP000828390"/>
    </source>
</evidence>
<proteinExistence type="predicted"/>
<dbReference type="EMBL" id="JAIWYP010000001">
    <property type="protein sequence ID" value="KAH3880624.1"/>
    <property type="molecule type" value="Genomic_DNA"/>
</dbReference>
<accession>A0A9D4MRH5</accession>
<comment type="caution">
    <text evidence="1">The sequence shown here is derived from an EMBL/GenBank/DDBJ whole genome shotgun (WGS) entry which is preliminary data.</text>
</comment>
<dbReference type="Proteomes" id="UP000828390">
    <property type="component" value="Unassembled WGS sequence"/>
</dbReference>
<evidence type="ECO:0000313" key="1">
    <source>
        <dbReference type="EMBL" id="KAH3880624.1"/>
    </source>
</evidence>
<keyword evidence="2" id="KW-1185">Reference proteome</keyword>
<organism evidence="1 2">
    <name type="scientific">Dreissena polymorpha</name>
    <name type="common">Zebra mussel</name>
    <name type="synonym">Mytilus polymorpha</name>
    <dbReference type="NCBI Taxonomy" id="45954"/>
    <lineage>
        <taxon>Eukaryota</taxon>
        <taxon>Metazoa</taxon>
        <taxon>Spiralia</taxon>
        <taxon>Lophotrochozoa</taxon>
        <taxon>Mollusca</taxon>
        <taxon>Bivalvia</taxon>
        <taxon>Autobranchia</taxon>
        <taxon>Heteroconchia</taxon>
        <taxon>Euheterodonta</taxon>
        <taxon>Imparidentia</taxon>
        <taxon>Neoheterodontei</taxon>
        <taxon>Myida</taxon>
        <taxon>Dreissenoidea</taxon>
        <taxon>Dreissenidae</taxon>
        <taxon>Dreissena</taxon>
    </lineage>
</organism>
<feature type="non-terminal residue" evidence="1">
    <location>
        <position position="305"/>
    </location>
</feature>
<reference evidence="1" key="1">
    <citation type="journal article" date="2019" name="bioRxiv">
        <title>The Genome of the Zebra Mussel, Dreissena polymorpha: A Resource for Invasive Species Research.</title>
        <authorList>
            <person name="McCartney M.A."/>
            <person name="Auch B."/>
            <person name="Kono T."/>
            <person name="Mallez S."/>
            <person name="Zhang Y."/>
            <person name="Obille A."/>
            <person name="Becker A."/>
            <person name="Abrahante J.E."/>
            <person name="Garbe J."/>
            <person name="Badalamenti J.P."/>
            <person name="Herman A."/>
            <person name="Mangelson H."/>
            <person name="Liachko I."/>
            <person name="Sullivan S."/>
            <person name="Sone E.D."/>
            <person name="Koren S."/>
            <person name="Silverstein K.A.T."/>
            <person name="Beckman K.B."/>
            <person name="Gohl D.M."/>
        </authorList>
    </citation>
    <scope>NUCLEOTIDE SEQUENCE</scope>
    <source>
        <strain evidence="1">Duluth1</strain>
        <tissue evidence="1">Whole animal</tissue>
    </source>
</reference>